<dbReference type="GO" id="GO:0006826">
    <property type="term" value="P:iron ion transport"/>
    <property type="evidence" value="ECO:0007669"/>
    <property type="project" value="TreeGrafter"/>
</dbReference>
<dbReference type="InterPro" id="IPR013112">
    <property type="entry name" value="FAD-bd_8"/>
</dbReference>
<protein>
    <recommendedName>
        <fullName evidence="3">ferric-chelate reductase (NADPH)</fullName>
        <ecNumber evidence="3">1.16.1.9</ecNumber>
    </recommendedName>
</protein>
<keyword evidence="5" id="KW-1003">Cell membrane</keyword>
<keyword evidence="16" id="KW-1185">Reference proteome</keyword>
<dbReference type="PROSITE" id="PS51384">
    <property type="entry name" value="FAD_FR"/>
    <property type="match status" value="1"/>
</dbReference>
<evidence type="ECO:0000256" key="5">
    <source>
        <dbReference type="ARBA" id="ARBA00022475"/>
    </source>
</evidence>
<dbReference type="PANTHER" id="PTHR32361:SF27">
    <property type="entry name" value="FAD-BINDING FR-TYPE DOMAIN-CONTAINING PROTEIN-RELATED"/>
    <property type="match status" value="1"/>
</dbReference>
<dbReference type="EC" id="1.16.1.9" evidence="3"/>
<keyword evidence="8 13" id="KW-1133">Transmembrane helix</keyword>
<dbReference type="EMBL" id="SOSA01000003">
    <property type="protein sequence ID" value="THD00313.1"/>
    <property type="molecule type" value="Genomic_DNA"/>
</dbReference>
<evidence type="ECO:0000256" key="4">
    <source>
        <dbReference type="ARBA" id="ARBA00022448"/>
    </source>
</evidence>
<evidence type="ECO:0000256" key="8">
    <source>
        <dbReference type="ARBA" id="ARBA00022989"/>
    </source>
</evidence>
<keyword evidence="10" id="KW-0406">Ion transport</keyword>
<dbReference type="VEuPathDB" id="FungiDB:EYZ11_000206"/>
<dbReference type="InterPro" id="IPR013130">
    <property type="entry name" value="Fe3_Rdtase_TM_dom"/>
</dbReference>
<evidence type="ECO:0000256" key="13">
    <source>
        <dbReference type="SAM" id="Phobius"/>
    </source>
</evidence>
<gene>
    <name evidence="15" type="ORF">EYZ11_000206</name>
</gene>
<dbReference type="Pfam" id="PF08030">
    <property type="entry name" value="NAD_binding_6"/>
    <property type="match status" value="1"/>
</dbReference>
<sequence length="399" mass="44521">MAEVTYKVWHVPFFVAGLVAFIAFATILVQSLSPMRHAFYEAFLHFHIALAIMAFVGLWYHLKGLAQQHVLLATLILWGLDRAGRLGIIIWRNFGRKRTTATVELLPGDVARVDVAMARAWDFKAGQYMYLYLPSLGLWTSHPFSVAWTLSDATSCPEKSSSSDSFNGLLGEPQQATMSFLIKRRHGFTHRLVEKVNKSDDGKFKATALAEGPFGGLHSLSSYGTVVLIAGGIGITHPMSYMQAFVNGFAARSTAVRRVCLVWVVRSLDHLSWIQPWMTALLNHPVMQVPNEQKQYPHFRMSEFSLSVQIYVTLRESSPEEFKSEESPWADAPPPTVPVGIHFGKPCFEDILTGEQTRQIGAMAVSVCGPGGMGDDVRQAVRGKQEGKTMDFYEETFSW</sequence>
<dbReference type="GO" id="GO:0052851">
    <property type="term" value="F:ferric-chelate reductase (NADPH) activity"/>
    <property type="evidence" value="ECO:0007669"/>
    <property type="project" value="UniProtKB-EC"/>
</dbReference>
<evidence type="ECO:0000256" key="9">
    <source>
        <dbReference type="ARBA" id="ARBA00023002"/>
    </source>
</evidence>
<feature type="transmembrane region" description="Helical" evidence="13">
    <location>
        <begin position="42"/>
        <end position="62"/>
    </location>
</feature>
<dbReference type="GO" id="GO:0015677">
    <property type="term" value="P:copper ion import"/>
    <property type="evidence" value="ECO:0007669"/>
    <property type="project" value="TreeGrafter"/>
</dbReference>
<dbReference type="Gene3D" id="3.40.50.80">
    <property type="entry name" value="Nucleotide-binding domain of ferredoxin-NADP reductase (FNR) module"/>
    <property type="match status" value="1"/>
</dbReference>
<dbReference type="GO" id="GO:0005886">
    <property type="term" value="C:plasma membrane"/>
    <property type="evidence" value="ECO:0007669"/>
    <property type="project" value="UniProtKB-SubCell"/>
</dbReference>
<dbReference type="CDD" id="cd06186">
    <property type="entry name" value="NOX_Duox_like_FAD_NADP"/>
    <property type="match status" value="1"/>
</dbReference>
<evidence type="ECO:0000256" key="10">
    <source>
        <dbReference type="ARBA" id="ARBA00023065"/>
    </source>
</evidence>
<keyword evidence="7" id="KW-0249">Electron transport</keyword>
<feature type="transmembrane region" description="Helical" evidence="13">
    <location>
        <begin position="12"/>
        <end position="30"/>
    </location>
</feature>
<dbReference type="SUPFAM" id="SSF52343">
    <property type="entry name" value="Ferredoxin reductase-like, C-terminal NADP-linked domain"/>
    <property type="match status" value="1"/>
</dbReference>
<evidence type="ECO:0000256" key="7">
    <source>
        <dbReference type="ARBA" id="ARBA00022982"/>
    </source>
</evidence>
<comment type="subcellular location">
    <subcellularLocation>
        <location evidence="1">Cell membrane</location>
        <topology evidence="1">Multi-pass membrane protein</topology>
    </subcellularLocation>
</comment>
<comment type="similarity">
    <text evidence="2">Belongs to the ferric reductase (FRE) family.</text>
</comment>
<evidence type="ECO:0000259" key="14">
    <source>
        <dbReference type="PROSITE" id="PS51384"/>
    </source>
</evidence>
<keyword evidence="11 13" id="KW-0472">Membrane</keyword>
<dbReference type="Pfam" id="PF08022">
    <property type="entry name" value="FAD_binding_8"/>
    <property type="match status" value="1"/>
</dbReference>
<dbReference type="InterPro" id="IPR017927">
    <property type="entry name" value="FAD-bd_FR_type"/>
</dbReference>
<dbReference type="GO" id="GO:0006879">
    <property type="term" value="P:intracellular iron ion homeostasis"/>
    <property type="evidence" value="ECO:0007669"/>
    <property type="project" value="TreeGrafter"/>
</dbReference>
<evidence type="ECO:0000313" key="15">
    <source>
        <dbReference type="EMBL" id="THD00313.1"/>
    </source>
</evidence>
<organism evidence="15 16">
    <name type="scientific">Aspergillus tanneri</name>
    <dbReference type="NCBI Taxonomy" id="1220188"/>
    <lineage>
        <taxon>Eukaryota</taxon>
        <taxon>Fungi</taxon>
        <taxon>Dikarya</taxon>
        <taxon>Ascomycota</taxon>
        <taxon>Pezizomycotina</taxon>
        <taxon>Eurotiomycetes</taxon>
        <taxon>Eurotiomycetidae</taxon>
        <taxon>Eurotiales</taxon>
        <taxon>Aspergillaceae</taxon>
        <taxon>Aspergillus</taxon>
        <taxon>Aspergillus subgen. Circumdati</taxon>
    </lineage>
</organism>
<reference evidence="15 16" key="1">
    <citation type="submission" date="2019-03" db="EMBL/GenBank/DDBJ databases">
        <title>The genome sequence of a newly discovered highly antifungal drug resistant Aspergillus species, Aspergillus tanneri NIH 1004.</title>
        <authorList>
            <person name="Mounaud S."/>
            <person name="Singh I."/>
            <person name="Joardar V."/>
            <person name="Pakala S."/>
            <person name="Pakala S."/>
            <person name="Venepally P."/>
            <person name="Hoover J."/>
            <person name="Nierman W."/>
            <person name="Chung J."/>
            <person name="Losada L."/>
        </authorList>
    </citation>
    <scope>NUCLEOTIDE SEQUENCE [LARGE SCALE GENOMIC DNA]</scope>
    <source>
        <strain evidence="15 16">NIH1004</strain>
    </source>
</reference>
<evidence type="ECO:0000256" key="12">
    <source>
        <dbReference type="ARBA" id="ARBA00048483"/>
    </source>
</evidence>
<dbReference type="Pfam" id="PF01794">
    <property type="entry name" value="Ferric_reduct"/>
    <property type="match status" value="1"/>
</dbReference>
<keyword evidence="4" id="KW-0813">Transport</keyword>
<dbReference type="STRING" id="1220188.A0A4S3JXQ5"/>
<dbReference type="Proteomes" id="UP000308092">
    <property type="component" value="Unassembled WGS sequence"/>
</dbReference>
<dbReference type="InterPro" id="IPR051410">
    <property type="entry name" value="Ferric/Cupric_Reductase"/>
</dbReference>
<dbReference type="InterPro" id="IPR013121">
    <property type="entry name" value="Fe_red_NAD-bd_6"/>
</dbReference>
<dbReference type="InterPro" id="IPR039261">
    <property type="entry name" value="FNR_nucleotide-bd"/>
</dbReference>
<keyword evidence="9" id="KW-0560">Oxidoreductase</keyword>
<accession>A0A4S3JXQ5</accession>
<name>A0A4S3JXQ5_9EURO</name>
<comment type="caution">
    <text evidence="15">The sequence shown here is derived from an EMBL/GenBank/DDBJ whole genome shotgun (WGS) entry which is preliminary data.</text>
</comment>
<evidence type="ECO:0000256" key="6">
    <source>
        <dbReference type="ARBA" id="ARBA00022692"/>
    </source>
</evidence>
<proteinExistence type="inferred from homology"/>
<evidence type="ECO:0000313" key="16">
    <source>
        <dbReference type="Proteomes" id="UP000308092"/>
    </source>
</evidence>
<evidence type="ECO:0000256" key="3">
    <source>
        <dbReference type="ARBA" id="ARBA00012668"/>
    </source>
</evidence>
<dbReference type="SFLD" id="SFLDS00052">
    <property type="entry name" value="Ferric_Reductase_Domain"/>
    <property type="match status" value="1"/>
</dbReference>
<evidence type="ECO:0000256" key="1">
    <source>
        <dbReference type="ARBA" id="ARBA00004651"/>
    </source>
</evidence>
<dbReference type="AlphaFoldDB" id="A0A4S3JXQ5"/>
<dbReference type="InterPro" id="IPR017938">
    <property type="entry name" value="Riboflavin_synthase-like_b-brl"/>
</dbReference>
<dbReference type="PANTHER" id="PTHR32361">
    <property type="entry name" value="FERRIC/CUPRIC REDUCTASE TRANSMEMBRANE COMPONENT"/>
    <property type="match status" value="1"/>
</dbReference>
<dbReference type="SFLD" id="SFLDG01168">
    <property type="entry name" value="Ferric_reductase_subgroup_(FRE"/>
    <property type="match status" value="1"/>
</dbReference>
<keyword evidence="6 13" id="KW-0812">Transmembrane</keyword>
<evidence type="ECO:0000256" key="11">
    <source>
        <dbReference type="ARBA" id="ARBA00023136"/>
    </source>
</evidence>
<dbReference type="SUPFAM" id="SSF63380">
    <property type="entry name" value="Riboflavin synthase domain-like"/>
    <property type="match status" value="1"/>
</dbReference>
<evidence type="ECO:0000256" key="2">
    <source>
        <dbReference type="ARBA" id="ARBA00006278"/>
    </source>
</evidence>
<feature type="domain" description="FAD-binding FR-type" evidence="14">
    <location>
        <begin position="92"/>
        <end position="220"/>
    </location>
</feature>
<comment type="catalytic activity">
    <reaction evidence="12">
        <text>2 a Fe(II)-siderophore + NADP(+) + H(+) = 2 a Fe(III)-siderophore + NADPH</text>
        <dbReference type="Rhea" id="RHEA:28795"/>
        <dbReference type="Rhea" id="RHEA-COMP:11342"/>
        <dbReference type="Rhea" id="RHEA-COMP:11344"/>
        <dbReference type="ChEBI" id="CHEBI:15378"/>
        <dbReference type="ChEBI" id="CHEBI:29033"/>
        <dbReference type="ChEBI" id="CHEBI:29034"/>
        <dbReference type="ChEBI" id="CHEBI:57783"/>
        <dbReference type="ChEBI" id="CHEBI:58349"/>
        <dbReference type="EC" id="1.16.1.9"/>
    </reaction>
</comment>